<reference evidence="1" key="1">
    <citation type="submission" date="2016-08" db="EMBL/GenBank/DDBJ databases">
        <title>Complete genome of Cloacibacillus porcorum.</title>
        <authorList>
            <person name="Looft T."/>
            <person name="Bayles D.O."/>
            <person name="Alt D.P."/>
        </authorList>
    </citation>
    <scope>NUCLEOTIDE SEQUENCE [LARGE SCALE GENOMIC DNA]</scope>
    <source>
        <strain evidence="1">CL-84</strain>
    </source>
</reference>
<dbReference type="CDD" id="cd07067">
    <property type="entry name" value="HP_PGM_like"/>
    <property type="match status" value="1"/>
</dbReference>
<dbReference type="SMART" id="SM00855">
    <property type="entry name" value="PGAM"/>
    <property type="match status" value="1"/>
</dbReference>
<name>A0A1B2I7F0_9BACT</name>
<keyword evidence="2" id="KW-1185">Reference proteome</keyword>
<dbReference type="InterPro" id="IPR029033">
    <property type="entry name" value="His_PPase_superfam"/>
</dbReference>
<dbReference type="InterPro" id="IPR013078">
    <property type="entry name" value="His_Pase_superF_clade-1"/>
</dbReference>
<dbReference type="Proteomes" id="UP000093044">
    <property type="component" value="Chromosome"/>
</dbReference>
<dbReference type="PANTHER" id="PTHR48100">
    <property type="entry name" value="BROAD-SPECIFICITY PHOSPHATASE YOR283W-RELATED"/>
    <property type="match status" value="1"/>
</dbReference>
<gene>
    <name evidence="1" type="ORF">BED41_12785</name>
</gene>
<dbReference type="GO" id="GO:0016791">
    <property type="term" value="F:phosphatase activity"/>
    <property type="evidence" value="ECO:0007669"/>
    <property type="project" value="TreeGrafter"/>
</dbReference>
<dbReference type="PROSITE" id="PS00175">
    <property type="entry name" value="PG_MUTASE"/>
    <property type="match status" value="1"/>
</dbReference>
<dbReference type="Gene3D" id="3.40.50.1240">
    <property type="entry name" value="Phosphoglycerate mutase-like"/>
    <property type="match status" value="1"/>
</dbReference>
<dbReference type="InterPro" id="IPR050275">
    <property type="entry name" value="PGM_Phosphatase"/>
</dbReference>
<dbReference type="InterPro" id="IPR001345">
    <property type="entry name" value="PG/BPGM_mutase_AS"/>
</dbReference>
<dbReference type="GeneID" id="83058720"/>
<dbReference type="EMBL" id="CP016757">
    <property type="protein sequence ID" value="ANZ45886.1"/>
    <property type="molecule type" value="Genomic_DNA"/>
</dbReference>
<evidence type="ECO:0000313" key="2">
    <source>
        <dbReference type="Proteomes" id="UP000093044"/>
    </source>
</evidence>
<dbReference type="Pfam" id="PF00300">
    <property type="entry name" value="His_Phos_1"/>
    <property type="match status" value="1"/>
</dbReference>
<dbReference type="AlphaFoldDB" id="A0A1B2I7F0"/>
<accession>A0A1B2I7F0</accession>
<protein>
    <submittedName>
        <fullName evidence="1">Phosphoglycerate mutase</fullName>
    </submittedName>
</protein>
<evidence type="ECO:0000313" key="1">
    <source>
        <dbReference type="EMBL" id="ANZ45886.1"/>
    </source>
</evidence>
<sequence>MKKDKTFIYLIRHGECAGNKENRIRGCMDFPLNENGILQAHALAKAMKDKNIEYIYSSPLSRATTTAKILGDTLGLPYEAREGFCNIHLGPWENRKKAELAIEEPDKWQTWLDQPEELKIDGGETLDEVRERALAELDRVIGEHRGSNIALVAHRGVLKPLMAGAIGVMRPSYWRLHVDTASYSLLTHDSLHGYCLMGLNFTEHLAGLPIIQEFD</sequence>
<dbReference type="SUPFAM" id="SSF53254">
    <property type="entry name" value="Phosphoglycerate mutase-like"/>
    <property type="match status" value="1"/>
</dbReference>
<dbReference type="OrthoDB" id="9782128at2"/>
<organism evidence="1 2">
    <name type="scientific">Cloacibacillus porcorum</name>
    <dbReference type="NCBI Taxonomy" id="1197717"/>
    <lineage>
        <taxon>Bacteria</taxon>
        <taxon>Thermotogati</taxon>
        <taxon>Synergistota</taxon>
        <taxon>Synergistia</taxon>
        <taxon>Synergistales</taxon>
        <taxon>Synergistaceae</taxon>
        <taxon>Cloacibacillus</taxon>
    </lineage>
</organism>
<dbReference type="STRING" id="1197717.BED41_12785"/>
<dbReference type="RefSeq" id="WP_066747023.1">
    <property type="nucleotide sequence ID" value="NZ_CALCLR010000117.1"/>
</dbReference>
<dbReference type="KEGG" id="cpor:BED41_12785"/>
<proteinExistence type="predicted"/>